<dbReference type="KEGG" id="als:DJ013_15815"/>
<dbReference type="InterPro" id="IPR010620">
    <property type="entry name" value="SBBP_repeat"/>
</dbReference>
<reference evidence="1 2" key="1">
    <citation type="submission" date="2018-05" db="EMBL/GenBank/DDBJ databases">
        <title>Complete genome sequence of Arcticibacterium luteifluviistationis SM1504T, a cytophagaceae bacterium isolated from Arctic surface seawater.</title>
        <authorList>
            <person name="Li Y."/>
            <person name="Qin Q.-L."/>
        </authorList>
    </citation>
    <scope>NUCLEOTIDE SEQUENCE [LARGE SCALE GENOMIC DNA]</scope>
    <source>
        <strain evidence="1 2">SM1504</strain>
    </source>
</reference>
<dbReference type="InterPro" id="IPR052918">
    <property type="entry name" value="Motility_Chemotaxis_Reg"/>
</dbReference>
<keyword evidence="2" id="KW-1185">Reference proteome</keyword>
<dbReference type="InterPro" id="IPR011042">
    <property type="entry name" value="6-blade_b-propeller_TolB-like"/>
</dbReference>
<organism evidence="1 2">
    <name type="scientific">Arcticibacterium luteifluviistationis</name>
    <dbReference type="NCBI Taxonomy" id="1784714"/>
    <lineage>
        <taxon>Bacteria</taxon>
        <taxon>Pseudomonadati</taxon>
        <taxon>Bacteroidota</taxon>
        <taxon>Cytophagia</taxon>
        <taxon>Cytophagales</taxon>
        <taxon>Leadbetterellaceae</taxon>
        <taxon>Arcticibacterium</taxon>
    </lineage>
</organism>
<dbReference type="Gene3D" id="2.120.10.30">
    <property type="entry name" value="TolB, C-terminal domain"/>
    <property type="match status" value="1"/>
</dbReference>
<dbReference type="EMBL" id="CP029480">
    <property type="protein sequence ID" value="AWV99554.1"/>
    <property type="molecule type" value="Genomic_DNA"/>
</dbReference>
<accession>A0A2Z4GED5</accession>
<protein>
    <recommendedName>
        <fullName evidence="3">Bulb-type lectin domain-containing protein</fullName>
    </recommendedName>
</protein>
<evidence type="ECO:0000313" key="2">
    <source>
        <dbReference type="Proteomes" id="UP000249873"/>
    </source>
</evidence>
<dbReference type="SUPFAM" id="SSF101898">
    <property type="entry name" value="NHL repeat"/>
    <property type="match status" value="1"/>
</dbReference>
<dbReference type="AlphaFoldDB" id="A0A2Z4GED5"/>
<dbReference type="RefSeq" id="WP_111372922.1">
    <property type="nucleotide sequence ID" value="NZ_CP029480.1"/>
</dbReference>
<evidence type="ECO:0000313" key="1">
    <source>
        <dbReference type="EMBL" id="AWV99554.1"/>
    </source>
</evidence>
<name>A0A2Z4GED5_9BACT</name>
<dbReference type="OrthoDB" id="937114at2"/>
<dbReference type="PANTHER" id="PTHR35580:SF1">
    <property type="entry name" value="PHYTASE-LIKE DOMAIN-CONTAINING PROTEIN"/>
    <property type="match status" value="1"/>
</dbReference>
<dbReference type="PANTHER" id="PTHR35580">
    <property type="entry name" value="CELL SURFACE GLYCOPROTEIN (S-LAYER PROTEIN)-LIKE PROTEIN"/>
    <property type="match status" value="1"/>
</dbReference>
<proteinExistence type="predicted"/>
<dbReference type="Pfam" id="PF06739">
    <property type="entry name" value="SBBP"/>
    <property type="match status" value="2"/>
</dbReference>
<sequence length="202" mass="20739">MRVYNGSRWVCTYQLPSEPIADGAFIASGGGLGQEVGTGVALDASGNVYVVGKYEGTATFGATSISSVGNEDIFIAKYNAMGTLQWLQSAGGTSDDRGHSVEVDSAGNVYVTGYYEGTATFGATSKTSAGSRDIFIAKYSTGGTLQWLQSAGGSSGDEGNSVAIDASGNVYSTGFYQGTVTFGASSKTSAGFYDVFLARISQ</sequence>
<evidence type="ECO:0008006" key="3">
    <source>
        <dbReference type="Google" id="ProtNLM"/>
    </source>
</evidence>
<gene>
    <name evidence="1" type="ORF">DJ013_15815</name>
</gene>
<dbReference type="Proteomes" id="UP000249873">
    <property type="component" value="Chromosome"/>
</dbReference>